<dbReference type="SUPFAM" id="SSF57850">
    <property type="entry name" value="RING/U-box"/>
    <property type="match status" value="1"/>
</dbReference>
<dbReference type="InterPro" id="IPR001841">
    <property type="entry name" value="Znf_RING"/>
</dbReference>
<keyword evidence="7" id="KW-1185">Reference proteome</keyword>
<dbReference type="EMBL" id="JABSTR010000004">
    <property type="protein sequence ID" value="KAH9367001.1"/>
    <property type="molecule type" value="Genomic_DNA"/>
</dbReference>
<dbReference type="OrthoDB" id="5980013at2759"/>
<accession>A0A9J6FXA2</accession>
<dbReference type="VEuPathDB" id="VectorBase:HLOH_062675"/>
<proteinExistence type="predicted"/>
<protein>
    <recommendedName>
        <fullName evidence="5">RING-type domain-containing protein</fullName>
    </recommendedName>
</protein>
<feature type="region of interest" description="Disordered" evidence="4">
    <location>
        <begin position="267"/>
        <end position="299"/>
    </location>
</feature>
<evidence type="ECO:0000256" key="1">
    <source>
        <dbReference type="ARBA" id="ARBA00022771"/>
    </source>
</evidence>
<keyword evidence="1 3" id="KW-0863">Zinc-finger</keyword>
<gene>
    <name evidence="6" type="ORF">HPB48_021511</name>
</gene>
<keyword evidence="1 3" id="KW-0479">Metal-binding</keyword>
<feature type="domain" description="RING-type" evidence="5">
    <location>
        <begin position="44"/>
        <end position="81"/>
    </location>
</feature>
<evidence type="ECO:0000313" key="6">
    <source>
        <dbReference type="EMBL" id="KAH9367001.1"/>
    </source>
</evidence>
<evidence type="ECO:0000256" key="4">
    <source>
        <dbReference type="SAM" id="MobiDB-lite"/>
    </source>
</evidence>
<dbReference type="InterPro" id="IPR013083">
    <property type="entry name" value="Znf_RING/FYVE/PHD"/>
</dbReference>
<dbReference type="Gene3D" id="3.30.40.10">
    <property type="entry name" value="Zinc/RING finger domain, C3HC4 (zinc finger)"/>
    <property type="match status" value="1"/>
</dbReference>
<dbReference type="PROSITE" id="PS50089">
    <property type="entry name" value="ZF_RING_2"/>
    <property type="match status" value="1"/>
</dbReference>
<name>A0A9J6FXA2_HAELO</name>
<organism evidence="6 7">
    <name type="scientific">Haemaphysalis longicornis</name>
    <name type="common">Bush tick</name>
    <dbReference type="NCBI Taxonomy" id="44386"/>
    <lineage>
        <taxon>Eukaryota</taxon>
        <taxon>Metazoa</taxon>
        <taxon>Ecdysozoa</taxon>
        <taxon>Arthropoda</taxon>
        <taxon>Chelicerata</taxon>
        <taxon>Arachnida</taxon>
        <taxon>Acari</taxon>
        <taxon>Parasitiformes</taxon>
        <taxon>Ixodida</taxon>
        <taxon>Ixodoidea</taxon>
        <taxon>Ixodidae</taxon>
        <taxon>Haemaphysalinae</taxon>
        <taxon>Haemaphysalis</taxon>
    </lineage>
</organism>
<evidence type="ECO:0000256" key="2">
    <source>
        <dbReference type="ARBA" id="ARBA00022833"/>
    </source>
</evidence>
<comment type="caution">
    <text evidence="6">The sequence shown here is derived from an EMBL/GenBank/DDBJ whole genome shotgun (WGS) entry which is preliminary data.</text>
</comment>
<dbReference type="Proteomes" id="UP000821853">
    <property type="component" value="Chromosome 2"/>
</dbReference>
<keyword evidence="2" id="KW-0862">Zinc</keyword>
<dbReference type="GO" id="GO:0008270">
    <property type="term" value="F:zinc ion binding"/>
    <property type="evidence" value="ECO:0007669"/>
    <property type="project" value="UniProtKB-KW"/>
</dbReference>
<evidence type="ECO:0000259" key="5">
    <source>
        <dbReference type="PROSITE" id="PS50089"/>
    </source>
</evidence>
<reference evidence="6 7" key="1">
    <citation type="journal article" date="2020" name="Cell">
        <title>Large-Scale Comparative Analyses of Tick Genomes Elucidate Their Genetic Diversity and Vector Capacities.</title>
        <authorList>
            <consortium name="Tick Genome and Microbiome Consortium (TIGMIC)"/>
            <person name="Jia N."/>
            <person name="Wang J."/>
            <person name="Shi W."/>
            <person name="Du L."/>
            <person name="Sun Y."/>
            <person name="Zhan W."/>
            <person name="Jiang J.F."/>
            <person name="Wang Q."/>
            <person name="Zhang B."/>
            <person name="Ji P."/>
            <person name="Bell-Sakyi L."/>
            <person name="Cui X.M."/>
            <person name="Yuan T.T."/>
            <person name="Jiang B.G."/>
            <person name="Yang W.F."/>
            <person name="Lam T.T."/>
            <person name="Chang Q.C."/>
            <person name="Ding S.J."/>
            <person name="Wang X.J."/>
            <person name="Zhu J.G."/>
            <person name="Ruan X.D."/>
            <person name="Zhao L."/>
            <person name="Wei J.T."/>
            <person name="Ye R.Z."/>
            <person name="Que T.C."/>
            <person name="Du C.H."/>
            <person name="Zhou Y.H."/>
            <person name="Cheng J.X."/>
            <person name="Dai P.F."/>
            <person name="Guo W.B."/>
            <person name="Han X.H."/>
            <person name="Huang E.J."/>
            <person name="Li L.F."/>
            <person name="Wei W."/>
            <person name="Gao Y.C."/>
            <person name="Liu J.Z."/>
            <person name="Shao H.Z."/>
            <person name="Wang X."/>
            <person name="Wang C.C."/>
            <person name="Yang T.C."/>
            <person name="Huo Q.B."/>
            <person name="Li W."/>
            <person name="Chen H.Y."/>
            <person name="Chen S.E."/>
            <person name="Zhou L.G."/>
            <person name="Ni X.B."/>
            <person name="Tian J.H."/>
            <person name="Sheng Y."/>
            <person name="Liu T."/>
            <person name="Pan Y.S."/>
            <person name="Xia L.Y."/>
            <person name="Li J."/>
            <person name="Zhao F."/>
            <person name="Cao W.C."/>
        </authorList>
    </citation>
    <scope>NUCLEOTIDE SEQUENCE [LARGE SCALE GENOMIC DNA]</scope>
    <source>
        <strain evidence="6">HaeL-2018</strain>
    </source>
</reference>
<evidence type="ECO:0000313" key="7">
    <source>
        <dbReference type="Proteomes" id="UP000821853"/>
    </source>
</evidence>
<dbReference type="AlphaFoldDB" id="A0A9J6FXA2"/>
<sequence>MASAREGGDDCDAGGTVRSLKGFGGFLTVRPITFIDSPPSENACSICNELVAEVSLIPCGHKLCKLCREVLLEHPSTRCRCDSPTTSSTSTSFDLCDSLTTLSMSDSTSSPKCCKSPKARCPIDDVAFRCHRDYSVYLDTEPLMRSRVRCVNASEGCDFVGPLGDLEGHCLDECDYFVVVVDGRKMTRETRAEAMAMMIAEHPFGVAAKADPVVDGLVAQVEQSSRHMEEIMLEIEEYSAGCRETDKKRPVKKYCVDGYSVRLERGSVKTKSTCEAPQEDEVKGRGKSGRWKASTSSVM</sequence>
<evidence type="ECO:0000256" key="3">
    <source>
        <dbReference type="PROSITE-ProRule" id="PRU00175"/>
    </source>
</evidence>